<evidence type="ECO:0000256" key="8">
    <source>
        <dbReference type="ARBA" id="ARBA00023049"/>
    </source>
</evidence>
<proteinExistence type="inferred from homology"/>
<reference evidence="14" key="1">
    <citation type="journal article" date="2020" name="bioRxiv">
        <title>Comparative genomics of Chlamydomonas.</title>
        <authorList>
            <person name="Craig R.J."/>
            <person name="Hasan A.R."/>
            <person name="Ness R.W."/>
            <person name="Keightley P.D."/>
        </authorList>
    </citation>
    <scope>NUCLEOTIDE SEQUENCE</scope>
    <source>
        <strain evidence="14">CCAP 11/173</strain>
    </source>
</reference>
<evidence type="ECO:0000256" key="4">
    <source>
        <dbReference type="ARBA" id="ARBA00022670"/>
    </source>
</evidence>
<dbReference type="InterPro" id="IPR037144">
    <property type="entry name" value="Peptidase_M1_pepN_C_sf"/>
</dbReference>
<dbReference type="Pfam" id="PF17900">
    <property type="entry name" value="Peptidase_M1_N"/>
    <property type="match status" value="1"/>
</dbReference>
<dbReference type="SUPFAM" id="SSF63737">
    <property type="entry name" value="Leukotriene A4 hydrolase N-terminal domain"/>
    <property type="match status" value="1"/>
</dbReference>
<gene>
    <name evidence="14" type="ORF">HYH02_001337</name>
</gene>
<dbReference type="FunFam" id="2.60.40.1840:FF:000001">
    <property type="entry name" value="Aminopeptidase N"/>
    <property type="match status" value="1"/>
</dbReference>
<dbReference type="InterPro" id="IPR035414">
    <property type="entry name" value="Peptidase_M1_pepN_Ig-like"/>
</dbReference>
<name>A0A835WVR2_9CHLO</name>
<evidence type="ECO:0000256" key="2">
    <source>
        <dbReference type="ARBA" id="ARBA00010136"/>
    </source>
</evidence>
<dbReference type="FunFam" id="3.30.2010.30:FF:000002">
    <property type="entry name" value="Putative aminopeptidase N"/>
    <property type="match status" value="1"/>
</dbReference>
<sequence length="943" mass="103299">MAAPANDAEEISEAEEEEHKLAPHPTTPQQKFRSDYAPPPYLVSHVDLNFDLREEACTVTSRLTMTPNYGVLAEGAAPPPLALDGRKDVKLVSVSVAGVKLEAGAYELTDKSLKLSGLPQGEFGIEVVTELRPQDNTLLEGLYKSSGNYSTQCEAEGFRGITYFLDRPDVMAKYVTRIEADEAGYPVLLGNGNLKEAGQLAGGRHYAVWEDPFPKPCYLFALVAGKLSKKERHFTTRSGREVTLRIFVQERNLGKADQALESLIKAMKWDEDTYGLEYDLDLFNIVAVDDFNMGAMENKSLNIFNSSRVLASPATATDLDYSRLEGVVGHEYFHNWTGNRVTCRDWFQLTLKEGLTRYRDQEFTSDMNSRAVKRIEDVMLLRASQFTEDGGPMAHPVRPDSYIKMDNFYTLTVYNKGAEVVRLYETLLGKAGFRKGMDLYFQRHDGQAVTCDDFLAAMADANSVNLDTLGVWYGQAGTPHLHVRTAYDGISQTYTLTCRQHTPPTPGQPDKRPVLIPIRLGLLGPDGSDLPLRLRHKDGSVEDLGTNGVLRFETAEATFTFVDVGPAEPVPSLLRGFSAPVKLEVEGQTDEHLYFLLAHDSDPFNRWESGQRLARKLLMKMYHAAAAAAAATLANGEAANGHGDGLRARVESASAAAGGVPDSLVAAYRAVITDPALDGSFKAMAISLPTLNELMEGVEGGADPPLLHACRLALSRALAAALRPELQVAVRDNSDPREQPYMYAAASCARRALKNRALALLSTLEEPDITAQLANRLREATNMTDEVAALGCLVELAGPEREAALASFYDKFKDDPLVLLKWLGLQAGSNAPGNLERVRALTSHAAFNISNPNNCYALLLGFSHSPTHFHAADGSGYAFLADAVLRVDGINHQVAARLVAPFSSWRRYDPTRQALMKAQLQRILEAPGLSENVFEIASKSLKA</sequence>
<dbReference type="Pfam" id="PF01433">
    <property type="entry name" value="Peptidase_M1"/>
    <property type="match status" value="1"/>
</dbReference>
<dbReference type="CDD" id="cd09600">
    <property type="entry name" value="M1_APN"/>
    <property type="match status" value="1"/>
</dbReference>
<dbReference type="InterPro" id="IPR001930">
    <property type="entry name" value="Peptidase_M1"/>
</dbReference>
<evidence type="ECO:0000256" key="9">
    <source>
        <dbReference type="SAM" id="MobiDB-lite"/>
    </source>
</evidence>
<evidence type="ECO:0000256" key="1">
    <source>
        <dbReference type="ARBA" id="ARBA00001947"/>
    </source>
</evidence>
<protein>
    <recommendedName>
        <fullName evidence="16">Aminopeptidase N</fullName>
    </recommendedName>
</protein>
<dbReference type="GO" id="GO:0006508">
    <property type="term" value="P:proteolysis"/>
    <property type="evidence" value="ECO:0007669"/>
    <property type="project" value="UniProtKB-KW"/>
</dbReference>
<dbReference type="EMBL" id="JAEHOD010000002">
    <property type="protein sequence ID" value="KAG2454309.1"/>
    <property type="molecule type" value="Genomic_DNA"/>
</dbReference>
<dbReference type="Proteomes" id="UP000613740">
    <property type="component" value="Unassembled WGS sequence"/>
</dbReference>
<dbReference type="GO" id="GO:0008237">
    <property type="term" value="F:metallopeptidase activity"/>
    <property type="evidence" value="ECO:0007669"/>
    <property type="project" value="UniProtKB-KW"/>
</dbReference>
<dbReference type="Gene3D" id="1.25.50.10">
    <property type="entry name" value="Peptidase M1, alanyl aminopeptidase, C-terminal domain"/>
    <property type="match status" value="1"/>
</dbReference>
<feature type="domain" description="Aminopeptidase N-like N-terminal" evidence="13">
    <location>
        <begin position="120"/>
        <end position="219"/>
    </location>
</feature>
<dbReference type="InterPro" id="IPR027268">
    <property type="entry name" value="Peptidase_M4/M1_CTD_sf"/>
</dbReference>
<keyword evidence="5" id="KW-0479">Metal-binding</keyword>
<dbReference type="OrthoDB" id="10031169at2759"/>
<organism evidence="14 15">
    <name type="scientific">Chlamydomonas schloesseri</name>
    <dbReference type="NCBI Taxonomy" id="2026947"/>
    <lineage>
        <taxon>Eukaryota</taxon>
        <taxon>Viridiplantae</taxon>
        <taxon>Chlorophyta</taxon>
        <taxon>core chlorophytes</taxon>
        <taxon>Chlorophyceae</taxon>
        <taxon>CS clade</taxon>
        <taxon>Chlamydomonadales</taxon>
        <taxon>Chlamydomonadaceae</taxon>
        <taxon>Chlamydomonas</taxon>
    </lineage>
</organism>
<evidence type="ECO:0000256" key="6">
    <source>
        <dbReference type="ARBA" id="ARBA00022801"/>
    </source>
</evidence>
<dbReference type="PANTHER" id="PTHR46322">
    <property type="entry name" value="PUROMYCIN-SENSITIVE AMINOPEPTIDASE"/>
    <property type="match status" value="1"/>
</dbReference>
<evidence type="ECO:0000259" key="10">
    <source>
        <dbReference type="Pfam" id="PF01433"/>
    </source>
</evidence>
<evidence type="ECO:0000313" key="14">
    <source>
        <dbReference type="EMBL" id="KAG2454309.1"/>
    </source>
</evidence>
<dbReference type="InterPro" id="IPR014782">
    <property type="entry name" value="Peptidase_M1_dom"/>
</dbReference>
<dbReference type="InterPro" id="IPR045357">
    <property type="entry name" value="Aminopeptidase_N-like_N"/>
</dbReference>
<feature type="region of interest" description="Disordered" evidence="9">
    <location>
        <begin position="1"/>
        <end position="36"/>
    </location>
</feature>
<dbReference type="PANTHER" id="PTHR46322:SF1">
    <property type="entry name" value="PUROMYCIN-SENSITIVE AMINOPEPTIDASE"/>
    <property type="match status" value="1"/>
</dbReference>
<evidence type="ECO:0000259" key="11">
    <source>
        <dbReference type="Pfam" id="PF11940"/>
    </source>
</evidence>
<dbReference type="GO" id="GO:0008270">
    <property type="term" value="F:zinc ion binding"/>
    <property type="evidence" value="ECO:0007669"/>
    <property type="project" value="InterPro"/>
</dbReference>
<dbReference type="Gene3D" id="3.30.2010.30">
    <property type="match status" value="1"/>
</dbReference>
<accession>A0A835WVR2</accession>
<dbReference type="InterPro" id="IPR012779">
    <property type="entry name" value="Peptidase_M1_pepN"/>
</dbReference>
<evidence type="ECO:0000259" key="13">
    <source>
        <dbReference type="Pfam" id="PF17900"/>
    </source>
</evidence>
<evidence type="ECO:0008006" key="16">
    <source>
        <dbReference type="Google" id="ProtNLM"/>
    </source>
</evidence>
<keyword evidence="3" id="KW-0031">Aminopeptidase</keyword>
<dbReference type="FunFam" id="2.60.40.1730:FF:000005">
    <property type="entry name" value="Aminopeptidase N"/>
    <property type="match status" value="1"/>
</dbReference>
<keyword evidence="7" id="KW-0862">Zinc</keyword>
<feature type="domain" description="Peptidase M1 membrane alanine aminopeptidase" evidence="10">
    <location>
        <begin position="259"/>
        <end position="468"/>
    </location>
</feature>
<dbReference type="PRINTS" id="PR00756">
    <property type="entry name" value="ALADIPTASE"/>
</dbReference>
<dbReference type="Pfam" id="PF11940">
    <property type="entry name" value="DUF3458"/>
    <property type="match status" value="1"/>
</dbReference>
<evidence type="ECO:0000256" key="7">
    <source>
        <dbReference type="ARBA" id="ARBA00022833"/>
    </source>
</evidence>
<comment type="caution">
    <text evidence="14">The sequence shown here is derived from an EMBL/GenBank/DDBJ whole genome shotgun (WGS) entry which is preliminary data.</text>
</comment>
<evidence type="ECO:0000259" key="12">
    <source>
        <dbReference type="Pfam" id="PF17432"/>
    </source>
</evidence>
<dbReference type="FunFam" id="1.10.390.10:FF:000002">
    <property type="entry name" value="Aminopeptidase N"/>
    <property type="match status" value="1"/>
</dbReference>
<keyword evidence="4" id="KW-0645">Protease</keyword>
<feature type="compositionally biased region" description="Acidic residues" evidence="9">
    <location>
        <begin position="7"/>
        <end position="16"/>
    </location>
</feature>
<keyword evidence="15" id="KW-1185">Reference proteome</keyword>
<dbReference type="InterPro" id="IPR024601">
    <property type="entry name" value="Peptidase_M1_pepN_C"/>
</dbReference>
<dbReference type="NCBIfam" id="TIGR02414">
    <property type="entry name" value="pepN_proteo"/>
    <property type="match status" value="1"/>
</dbReference>
<dbReference type="InterPro" id="IPR038438">
    <property type="entry name" value="PepN_Ig-like_sf"/>
</dbReference>
<dbReference type="Gene3D" id="2.60.40.1840">
    <property type="match status" value="1"/>
</dbReference>
<dbReference type="SUPFAM" id="SSF55486">
    <property type="entry name" value="Metalloproteases ('zincins'), catalytic domain"/>
    <property type="match status" value="1"/>
</dbReference>
<dbReference type="AlphaFoldDB" id="A0A835WVR2"/>
<dbReference type="Gene3D" id="1.10.390.10">
    <property type="entry name" value="Neutral Protease Domain 2"/>
    <property type="match status" value="1"/>
</dbReference>
<evidence type="ECO:0000256" key="3">
    <source>
        <dbReference type="ARBA" id="ARBA00022438"/>
    </source>
</evidence>
<keyword evidence="8" id="KW-0482">Metalloprotease</keyword>
<dbReference type="Pfam" id="PF17432">
    <property type="entry name" value="DUF3458_C"/>
    <property type="match status" value="1"/>
</dbReference>
<feature type="domain" description="Peptidase M1 alanyl aminopeptidase C-terminal" evidence="12">
    <location>
        <begin position="590"/>
        <end position="942"/>
    </location>
</feature>
<dbReference type="InterPro" id="IPR042097">
    <property type="entry name" value="Aminopeptidase_N-like_N_sf"/>
</dbReference>
<keyword evidence="6" id="KW-0378">Hydrolase</keyword>
<comment type="similarity">
    <text evidence="2">Belongs to the peptidase M1 family.</text>
</comment>
<evidence type="ECO:0000313" key="15">
    <source>
        <dbReference type="Proteomes" id="UP000613740"/>
    </source>
</evidence>
<dbReference type="Gene3D" id="2.60.40.1730">
    <property type="entry name" value="tricorn interacting facor f3 domain"/>
    <property type="match status" value="1"/>
</dbReference>
<dbReference type="GO" id="GO:0004177">
    <property type="term" value="F:aminopeptidase activity"/>
    <property type="evidence" value="ECO:0007669"/>
    <property type="project" value="UniProtKB-KW"/>
</dbReference>
<evidence type="ECO:0000256" key="5">
    <source>
        <dbReference type="ARBA" id="ARBA00022723"/>
    </source>
</evidence>
<comment type="cofactor">
    <cofactor evidence="1">
        <name>Zn(2+)</name>
        <dbReference type="ChEBI" id="CHEBI:29105"/>
    </cofactor>
</comment>
<feature type="domain" description="Peptidase M1 alanyl aminopeptidase Ig-like fold" evidence="11">
    <location>
        <begin position="477"/>
        <end position="585"/>
    </location>
</feature>